<reference evidence="2" key="1">
    <citation type="submission" date="2014-06" db="EMBL/GenBank/DDBJ databases">
        <title>Key roles for freshwater Actinobacteria revealed by deep metagenomic sequencing.</title>
        <authorList>
            <person name="Ghai R."/>
            <person name="Mizuno C.M."/>
            <person name="Picazo A."/>
            <person name="Camacho A."/>
            <person name="Rodriguez-Valera F."/>
        </authorList>
    </citation>
    <scope>NUCLEOTIDE SEQUENCE</scope>
</reference>
<dbReference type="EMBL" id="JNSL01000061">
    <property type="protein sequence ID" value="KGA17429.1"/>
    <property type="molecule type" value="Genomic_DNA"/>
</dbReference>
<name>A0A094Q5T2_9ZZZZ</name>
<dbReference type="Pfam" id="PF01168">
    <property type="entry name" value="Ala_racemase_N"/>
    <property type="match status" value="1"/>
</dbReference>
<feature type="domain" description="Alanine racemase N-terminal" evidence="1">
    <location>
        <begin position="7"/>
        <end position="172"/>
    </location>
</feature>
<comment type="caution">
    <text evidence="2">The sequence shown here is derived from an EMBL/GenBank/DDBJ whole genome shotgun (WGS) entry which is preliminary data.</text>
</comment>
<sequence>MTFSLTVDAAKFRTHLRSILADCQSTDVKLVPVIKGNGYGFTREILAKETNLLGLNRLAVATVWELSEALAKFSGEIVVLEPFNAADRSAVEQWSKILKNNSSRVILTLSNLDFAAARASGASLIYLEGLTSLRRFGISKSEFSSIDQSKLGNLSVIGLSLHLPIVDSQKPTGATAEVSSAVDSNKLSGKLSEIWEWLGSYHEVANTHNFPIHLSLSHVSITEIETLKVMCARYNYKVSFDLRLGTSLWLGAPDALCVSGTILEIHELTSAPHVGYQQVSTSGHSRLIVVSGGTSHGVALAAPIPKSNFRKRGVAVAEGFAQAFGKVRSPFSVHGHNLVFAEPPHMHVSLLWANDLSLKIGDELICNVRNTTTVFDQVLGLD</sequence>
<dbReference type="SUPFAM" id="SSF51419">
    <property type="entry name" value="PLP-binding barrel"/>
    <property type="match status" value="1"/>
</dbReference>
<gene>
    <name evidence="2" type="ORF">GM51_10345</name>
</gene>
<organism evidence="2">
    <name type="scientific">freshwater metagenome</name>
    <dbReference type="NCBI Taxonomy" id="449393"/>
    <lineage>
        <taxon>unclassified sequences</taxon>
        <taxon>metagenomes</taxon>
        <taxon>ecological metagenomes</taxon>
    </lineage>
</organism>
<accession>A0A094Q5T2</accession>
<dbReference type="AlphaFoldDB" id="A0A094Q5T2"/>
<dbReference type="Gene3D" id="3.20.20.10">
    <property type="entry name" value="Alanine racemase"/>
    <property type="match status" value="1"/>
</dbReference>
<proteinExistence type="predicted"/>
<evidence type="ECO:0000313" key="2">
    <source>
        <dbReference type="EMBL" id="KGA17429.1"/>
    </source>
</evidence>
<dbReference type="InterPro" id="IPR029066">
    <property type="entry name" value="PLP-binding_barrel"/>
</dbReference>
<protein>
    <recommendedName>
        <fullName evidence="1">Alanine racemase N-terminal domain-containing protein</fullName>
    </recommendedName>
</protein>
<evidence type="ECO:0000259" key="1">
    <source>
        <dbReference type="Pfam" id="PF01168"/>
    </source>
</evidence>
<dbReference type="InterPro" id="IPR001608">
    <property type="entry name" value="Ala_racemase_N"/>
</dbReference>